<evidence type="ECO:0000256" key="6">
    <source>
        <dbReference type="SAM" id="MobiDB-lite"/>
    </source>
</evidence>
<dbReference type="EMBL" id="PDDX01000001">
    <property type="protein sequence ID" value="PHI29565.1"/>
    <property type="molecule type" value="Genomic_DNA"/>
</dbReference>
<dbReference type="EMBL" id="CAADJA010000002">
    <property type="protein sequence ID" value="VFS47884.1"/>
    <property type="molecule type" value="Genomic_DNA"/>
</dbReference>
<proteinExistence type="inferred from homology"/>
<keyword evidence="4 5" id="KW-0975">Bacterial flagellum</keyword>
<dbReference type="OrthoDB" id="8909229at2"/>
<organism evidence="7 9">
    <name type="scientific">Budvicia aquatica</name>
    <dbReference type="NCBI Taxonomy" id="82979"/>
    <lineage>
        <taxon>Bacteria</taxon>
        <taxon>Pseudomonadati</taxon>
        <taxon>Pseudomonadota</taxon>
        <taxon>Gammaproteobacteria</taxon>
        <taxon>Enterobacterales</taxon>
        <taxon>Budviciaceae</taxon>
        <taxon>Budvicia</taxon>
    </lineage>
</organism>
<keyword evidence="7" id="KW-0282">Flagellum</keyword>
<gene>
    <name evidence="5" type="primary">fliE</name>
    <name evidence="7" type="ORF">CRN84_09595</name>
    <name evidence="8" type="ORF">NCTC12282_02827</name>
</gene>
<evidence type="ECO:0000313" key="10">
    <source>
        <dbReference type="Proteomes" id="UP000373449"/>
    </source>
</evidence>
<dbReference type="Pfam" id="PF02049">
    <property type="entry name" value="FliE"/>
    <property type="match status" value="1"/>
</dbReference>
<evidence type="ECO:0000313" key="8">
    <source>
        <dbReference type="EMBL" id="VFS47884.1"/>
    </source>
</evidence>
<keyword evidence="7" id="KW-0966">Cell projection</keyword>
<dbReference type="GO" id="GO:0003774">
    <property type="term" value="F:cytoskeletal motor activity"/>
    <property type="evidence" value="ECO:0007669"/>
    <property type="project" value="InterPro"/>
</dbReference>
<dbReference type="GO" id="GO:0071973">
    <property type="term" value="P:bacterial-type flagellum-dependent cell motility"/>
    <property type="evidence" value="ECO:0007669"/>
    <property type="project" value="InterPro"/>
</dbReference>
<evidence type="ECO:0000313" key="9">
    <source>
        <dbReference type="Proteomes" id="UP000224974"/>
    </source>
</evidence>
<dbReference type="HAMAP" id="MF_00724">
    <property type="entry name" value="FliE"/>
    <property type="match status" value="1"/>
</dbReference>
<evidence type="ECO:0000256" key="3">
    <source>
        <dbReference type="ARBA" id="ARBA00018024"/>
    </source>
</evidence>
<feature type="region of interest" description="Disordered" evidence="6">
    <location>
        <begin position="23"/>
        <end position="42"/>
    </location>
</feature>
<dbReference type="Proteomes" id="UP000373449">
    <property type="component" value="Unassembled WGS sequence"/>
</dbReference>
<dbReference type="Proteomes" id="UP000224974">
    <property type="component" value="Unassembled WGS sequence"/>
</dbReference>
<keyword evidence="7" id="KW-0969">Cilium</keyword>
<name>A0A2C6DM86_9GAMM</name>
<evidence type="ECO:0000256" key="2">
    <source>
        <dbReference type="ARBA" id="ARBA00009272"/>
    </source>
</evidence>
<dbReference type="InterPro" id="IPR001624">
    <property type="entry name" value="FliE"/>
</dbReference>
<reference evidence="9" key="1">
    <citation type="submission" date="2017-09" db="EMBL/GenBank/DDBJ databases">
        <title>FDA dAtabase for Regulatory Grade micrObial Sequences (FDA-ARGOS): Supporting development and validation of Infectious Disease Dx tests.</title>
        <authorList>
            <person name="Minogue T."/>
            <person name="Wolcott M."/>
            <person name="Wasieloski L."/>
            <person name="Aguilar W."/>
            <person name="Moore D."/>
            <person name="Tallon L."/>
            <person name="Sadzewicz L."/>
            <person name="Ott S."/>
            <person name="Zhao X."/>
            <person name="Nagaraj S."/>
            <person name="Vavikolanu K."/>
            <person name="Aluvathingal J."/>
            <person name="Nadendla S."/>
            <person name="Sichtig H."/>
        </authorList>
    </citation>
    <scope>NUCLEOTIDE SEQUENCE [LARGE SCALE GENOMIC DNA]</scope>
    <source>
        <strain evidence="9">FDAARGOS_387</strain>
    </source>
</reference>
<reference evidence="8 10" key="3">
    <citation type="submission" date="2019-03" db="EMBL/GenBank/DDBJ databases">
        <authorList>
            <consortium name="Pathogen Informatics"/>
        </authorList>
    </citation>
    <scope>NUCLEOTIDE SEQUENCE [LARGE SCALE GENOMIC DNA]</scope>
    <source>
        <strain evidence="8 10">NCTC12282</strain>
    </source>
</reference>
<accession>A0A2C6DM86</accession>
<evidence type="ECO:0000256" key="1">
    <source>
        <dbReference type="ARBA" id="ARBA00004117"/>
    </source>
</evidence>
<feature type="compositionally biased region" description="Polar residues" evidence="6">
    <location>
        <begin position="24"/>
        <end position="42"/>
    </location>
</feature>
<dbReference type="PRINTS" id="PR01006">
    <property type="entry name" value="FLGHOOKFLIE"/>
</dbReference>
<dbReference type="RefSeq" id="WP_029093067.1">
    <property type="nucleotide sequence ID" value="NZ_CAADJA010000002.1"/>
</dbReference>
<dbReference type="GO" id="GO:0005198">
    <property type="term" value="F:structural molecule activity"/>
    <property type="evidence" value="ECO:0007669"/>
    <property type="project" value="InterPro"/>
</dbReference>
<evidence type="ECO:0000313" key="7">
    <source>
        <dbReference type="EMBL" id="PHI29565.1"/>
    </source>
</evidence>
<dbReference type="GO" id="GO:0009425">
    <property type="term" value="C:bacterial-type flagellum basal body"/>
    <property type="evidence" value="ECO:0007669"/>
    <property type="project" value="UniProtKB-SubCell"/>
</dbReference>
<dbReference type="STRING" id="1111728.GCA_000427805_00459"/>
<comment type="similarity">
    <text evidence="2 5">Belongs to the FliE family.</text>
</comment>
<evidence type="ECO:0000256" key="5">
    <source>
        <dbReference type="HAMAP-Rule" id="MF_00724"/>
    </source>
</evidence>
<comment type="subcellular location">
    <subcellularLocation>
        <location evidence="1 5">Bacterial flagellum basal body</location>
    </subcellularLocation>
</comment>
<keyword evidence="9" id="KW-1185">Reference proteome</keyword>
<sequence>MDKIDSVGIQRSQLQVMQEMQRMSAMSGSSLTPTANPISASGQGSNVAFSQVFNNAINHVDGLQHKASEMQTAIDMGTSDDLMGTMVESQKASIAFSAMLEVRNKLTNALDQVMNISL</sequence>
<dbReference type="AlphaFoldDB" id="A0A2C6DM86"/>
<dbReference type="PANTHER" id="PTHR34653">
    <property type="match status" value="1"/>
</dbReference>
<evidence type="ECO:0000256" key="4">
    <source>
        <dbReference type="ARBA" id="ARBA00023143"/>
    </source>
</evidence>
<protein>
    <recommendedName>
        <fullName evidence="3 5">Flagellar hook-basal body complex protein FliE</fullName>
    </recommendedName>
</protein>
<dbReference type="PANTHER" id="PTHR34653:SF1">
    <property type="entry name" value="FLAGELLAR HOOK-BASAL BODY COMPLEX PROTEIN FLIE"/>
    <property type="match status" value="1"/>
</dbReference>
<reference evidence="7" key="2">
    <citation type="submission" date="2017-09" db="EMBL/GenBank/DDBJ databases">
        <title>FDA dAtabase for Regulatory Grade micrObial Sequences (FDA-ARGOS): Supporting development and validation of Infectious Disease Dx tests.</title>
        <authorList>
            <person name="Minogue T."/>
            <person name="Wolcott M."/>
            <person name="Wasieloski L."/>
            <person name="Aguilar W."/>
            <person name="Moore D."/>
            <person name="Tallon L.J."/>
            <person name="Sadzewicz L."/>
            <person name="Ott S."/>
            <person name="Zhao X."/>
            <person name="Nagaraj S."/>
            <person name="Vavikolanu K."/>
            <person name="Aluvathingal J."/>
            <person name="Nadendla S."/>
            <person name="Sichtig H."/>
        </authorList>
    </citation>
    <scope>NUCLEOTIDE SEQUENCE</scope>
    <source>
        <strain evidence="7">FDAARGOS_387</strain>
    </source>
</reference>